<dbReference type="KEGG" id="mgot:MgSA37_04038"/>
<keyword evidence="4" id="KW-1133">Transmembrane helix</keyword>
<sequence>MFNFQNLYLFFIASLLLNLTPGNDMLYVASRSVSQGIKAGIASAAGIFVGCFVHISAAVLGLSLVISKSANLFQIIKFAGAGYLIYLGIKALLSKPVVDDTNEKPSKANYWKLFKQGIVTNALNPKVAVFFLSFLPQFIDPGSPFFKFRLLTPGVWFAAQGTLVLIIVACILGKSKDFFRNNPKVWRIQEKITGFILIGLGVKIALASQT</sequence>
<dbReference type="AlphaFoldDB" id="A0A0X8X589"/>
<reference evidence="6 7" key="1">
    <citation type="submission" date="2015-12" db="EMBL/GenBank/DDBJ databases">
        <title>Genome sequence of Mucilaginibacter gotjawali.</title>
        <authorList>
            <person name="Lee J.S."/>
            <person name="Lee K.C."/>
            <person name="Kim K.K."/>
            <person name="Lee B.W."/>
        </authorList>
    </citation>
    <scope>NUCLEOTIDE SEQUENCE [LARGE SCALE GENOMIC DNA]</scope>
    <source>
        <strain evidence="6 7">SA3-7</strain>
    </source>
</reference>
<dbReference type="OrthoDB" id="9784202at2"/>
<evidence type="ECO:0000256" key="2">
    <source>
        <dbReference type="ARBA" id="ARBA00022475"/>
    </source>
</evidence>
<evidence type="ECO:0000256" key="1">
    <source>
        <dbReference type="ARBA" id="ARBA00004651"/>
    </source>
</evidence>
<dbReference type="InterPro" id="IPR001123">
    <property type="entry name" value="LeuE-type"/>
</dbReference>
<proteinExistence type="predicted"/>
<evidence type="ECO:0000256" key="4">
    <source>
        <dbReference type="ARBA" id="ARBA00022989"/>
    </source>
</evidence>
<dbReference type="Proteomes" id="UP000218263">
    <property type="component" value="Chromosome"/>
</dbReference>
<dbReference type="PANTHER" id="PTHR30086:SF20">
    <property type="entry name" value="ARGININE EXPORTER PROTEIN ARGO-RELATED"/>
    <property type="match status" value="1"/>
</dbReference>
<dbReference type="PANTHER" id="PTHR30086">
    <property type="entry name" value="ARGININE EXPORTER PROTEIN ARGO"/>
    <property type="match status" value="1"/>
</dbReference>
<keyword evidence="5" id="KW-0472">Membrane</keyword>
<organism evidence="6 7">
    <name type="scientific">Mucilaginibacter gotjawali</name>
    <dbReference type="NCBI Taxonomy" id="1550579"/>
    <lineage>
        <taxon>Bacteria</taxon>
        <taxon>Pseudomonadati</taxon>
        <taxon>Bacteroidota</taxon>
        <taxon>Sphingobacteriia</taxon>
        <taxon>Sphingobacteriales</taxon>
        <taxon>Sphingobacteriaceae</taxon>
        <taxon>Mucilaginibacter</taxon>
    </lineage>
</organism>
<name>A0A0X8X589_9SPHI</name>
<accession>A0A0X8X589</accession>
<dbReference type="GO" id="GO:0015171">
    <property type="term" value="F:amino acid transmembrane transporter activity"/>
    <property type="evidence" value="ECO:0007669"/>
    <property type="project" value="TreeGrafter"/>
</dbReference>
<evidence type="ECO:0000313" key="6">
    <source>
        <dbReference type="EMBL" id="BAU55846.1"/>
    </source>
</evidence>
<keyword evidence="2" id="KW-1003">Cell membrane</keyword>
<comment type="subcellular location">
    <subcellularLocation>
        <location evidence="1">Cell membrane</location>
        <topology evidence="1">Multi-pass membrane protein</topology>
    </subcellularLocation>
</comment>
<gene>
    <name evidence="6" type="primary">leuE</name>
    <name evidence="6" type="ORF">MgSA37_04038</name>
</gene>
<keyword evidence="7" id="KW-1185">Reference proteome</keyword>
<evidence type="ECO:0000256" key="5">
    <source>
        <dbReference type="ARBA" id="ARBA00023136"/>
    </source>
</evidence>
<protein>
    <submittedName>
        <fullName evidence="6">Leucine efflux protein</fullName>
    </submittedName>
</protein>
<dbReference type="EMBL" id="AP017313">
    <property type="protein sequence ID" value="BAU55846.1"/>
    <property type="molecule type" value="Genomic_DNA"/>
</dbReference>
<evidence type="ECO:0000256" key="3">
    <source>
        <dbReference type="ARBA" id="ARBA00022692"/>
    </source>
</evidence>
<keyword evidence="3" id="KW-0812">Transmembrane</keyword>
<dbReference type="GO" id="GO:0005886">
    <property type="term" value="C:plasma membrane"/>
    <property type="evidence" value="ECO:0007669"/>
    <property type="project" value="UniProtKB-SubCell"/>
</dbReference>
<dbReference type="RefSeq" id="WP_096354329.1">
    <property type="nucleotide sequence ID" value="NZ_AP017313.1"/>
</dbReference>
<dbReference type="Pfam" id="PF01810">
    <property type="entry name" value="LysE"/>
    <property type="match status" value="1"/>
</dbReference>
<evidence type="ECO:0000313" key="7">
    <source>
        <dbReference type="Proteomes" id="UP000218263"/>
    </source>
</evidence>
<dbReference type="PIRSF" id="PIRSF006324">
    <property type="entry name" value="LeuE"/>
    <property type="match status" value="1"/>
</dbReference>